<dbReference type="InterPro" id="IPR002347">
    <property type="entry name" value="SDR_fam"/>
</dbReference>
<evidence type="ECO:0000313" key="5">
    <source>
        <dbReference type="Proteomes" id="UP000799424"/>
    </source>
</evidence>
<dbReference type="PRINTS" id="PR00081">
    <property type="entry name" value="GDHRDH"/>
</dbReference>
<reference evidence="4" key="1">
    <citation type="journal article" date="2020" name="Stud. Mycol.">
        <title>101 Dothideomycetes genomes: a test case for predicting lifestyles and emergence of pathogens.</title>
        <authorList>
            <person name="Haridas S."/>
            <person name="Albert R."/>
            <person name="Binder M."/>
            <person name="Bloem J."/>
            <person name="Labutti K."/>
            <person name="Salamov A."/>
            <person name="Andreopoulos B."/>
            <person name="Baker S."/>
            <person name="Barry K."/>
            <person name="Bills G."/>
            <person name="Bluhm B."/>
            <person name="Cannon C."/>
            <person name="Castanera R."/>
            <person name="Culley D."/>
            <person name="Daum C."/>
            <person name="Ezra D."/>
            <person name="Gonzalez J."/>
            <person name="Henrissat B."/>
            <person name="Kuo A."/>
            <person name="Liang C."/>
            <person name="Lipzen A."/>
            <person name="Lutzoni F."/>
            <person name="Magnuson J."/>
            <person name="Mondo S."/>
            <person name="Nolan M."/>
            <person name="Ohm R."/>
            <person name="Pangilinan J."/>
            <person name="Park H.-J."/>
            <person name="Ramirez L."/>
            <person name="Alfaro M."/>
            <person name="Sun H."/>
            <person name="Tritt A."/>
            <person name="Yoshinaga Y."/>
            <person name="Zwiers L.-H."/>
            <person name="Turgeon B."/>
            <person name="Goodwin S."/>
            <person name="Spatafora J."/>
            <person name="Crous P."/>
            <person name="Grigoriev I."/>
        </authorList>
    </citation>
    <scope>NUCLEOTIDE SEQUENCE</scope>
    <source>
        <strain evidence="4">CBS 113818</strain>
    </source>
</reference>
<evidence type="ECO:0000256" key="2">
    <source>
        <dbReference type="ARBA" id="ARBA00022857"/>
    </source>
</evidence>
<dbReference type="OrthoDB" id="191139at2759"/>
<dbReference type="InterPro" id="IPR036291">
    <property type="entry name" value="NAD(P)-bd_dom_sf"/>
</dbReference>
<dbReference type="Gene3D" id="3.40.50.720">
    <property type="entry name" value="NAD(P)-binding Rossmann-like Domain"/>
    <property type="match status" value="1"/>
</dbReference>
<evidence type="ECO:0000313" key="4">
    <source>
        <dbReference type="EMBL" id="KAF2824639.1"/>
    </source>
</evidence>
<dbReference type="GO" id="GO:0016491">
    <property type="term" value="F:oxidoreductase activity"/>
    <property type="evidence" value="ECO:0007669"/>
    <property type="project" value="UniProtKB-KW"/>
</dbReference>
<dbReference type="PANTHER" id="PTHR24320:SF282">
    <property type="entry name" value="WW DOMAIN-CONTAINING OXIDOREDUCTASE"/>
    <property type="match status" value="1"/>
</dbReference>
<keyword evidence="3" id="KW-0560">Oxidoreductase</keyword>
<dbReference type="Proteomes" id="UP000799424">
    <property type="component" value="Unassembled WGS sequence"/>
</dbReference>
<dbReference type="AlphaFoldDB" id="A0A6A6ZVM2"/>
<evidence type="ECO:0000256" key="1">
    <source>
        <dbReference type="ARBA" id="ARBA00006484"/>
    </source>
</evidence>
<comment type="similarity">
    <text evidence="1">Belongs to the short-chain dehydrogenases/reductases (SDR) family.</text>
</comment>
<sequence>MPFHPDSLPDLTGRVYIVTGATTGIGFHTAARLAQHHAHVYICARSAPKGETTTSRILTLYPFAKISVLVMDHTRLATVVAAAKHFLQQKTCLHGLVNNAGIMSTPYALTEDSYEEQWQTNYLAHWVFTSHLLPLMLSTSKTTEPGTVRIVNLSSSGHYGAPKNGINFADTSLPGEKGMTRYGQSKLANILHAKTLHTLYGPTSPSSLAGQGEIWVSAVHPGFVKSDLGNRAELPGLMWAVIVPYRWIGGEIDADTGAWTSLHCVAGEGMRREECGGYWQRIADPKGWQSGLARDWGLAERLEGWTGEEMRRGGWVE</sequence>
<evidence type="ECO:0000256" key="3">
    <source>
        <dbReference type="ARBA" id="ARBA00023002"/>
    </source>
</evidence>
<keyword evidence="2" id="KW-0521">NADP</keyword>
<accession>A0A6A6ZVM2</accession>
<dbReference type="SUPFAM" id="SSF51735">
    <property type="entry name" value="NAD(P)-binding Rossmann-fold domains"/>
    <property type="match status" value="1"/>
</dbReference>
<protein>
    <submittedName>
        <fullName evidence="4">NAD(P)-binding protein</fullName>
    </submittedName>
</protein>
<proteinExistence type="inferred from homology"/>
<name>A0A6A6ZVM2_9PLEO</name>
<organism evidence="4 5">
    <name type="scientific">Ophiobolus disseminans</name>
    <dbReference type="NCBI Taxonomy" id="1469910"/>
    <lineage>
        <taxon>Eukaryota</taxon>
        <taxon>Fungi</taxon>
        <taxon>Dikarya</taxon>
        <taxon>Ascomycota</taxon>
        <taxon>Pezizomycotina</taxon>
        <taxon>Dothideomycetes</taxon>
        <taxon>Pleosporomycetidae</taxon>
        <taxon>Pleosporales</taxon>
        <taxon>Pleosporineae</taxon>
        <taxon>Phaeosphaeriaceae</taxon>
        <taxon>Ophiobolus</taxon>
    </lineage>
</organism>
<gene>
    <name evidence="4" type="ORF">CC86DRAFT_467982</name>
</gene>
<keyword evidence="5" id="KW-1185">Reference proteome</keyword>
<dbReference type="Pfam" id="PF00106">
    <property type="entry name" value="adh_short"/>
    <property type="match status" value="1"/>
</dbReference>
<dbReference type="PANTHER" id="PTHR24320">
    <property type="entry name" value="RETINOL DEHYDROGENASE"/>
    <property type="match status" value="1"/>
</dbReference>
<dbReference type="EMBL" id="MU006229">
    <property type="protein sequence ID" value="KAF2824639.1"/>
    <property type="molecule type" value="Genomic_DNA"/>
</dbReference>